<dbReference type="EMBL" id="KN837146">
    <property type="protein sequence ID" value="KIJ40200.1"/>
    <property type="molecule type" value="Genomic_DNA"/>
</dbReference>
<name>A0A0C9VPT9_SPHS4</name>
<reference evidence="2 3" key="1">
    <citation type="submission" date="2014-06" db="EMBL/GenBank/DDBJ databases">
        <title>Evolutionary Origins and Diversification of the Mycorrhizal Mutualists.</title>
        <authorList>
            <consortium name="DOE Joint Genome Institute"/>
            <consortium name="Mycorrhizal Genomics Consortium"/>
            <person name="Kohler A."/>
            <person name="Kuo A."/>
            <person name="Nagy L.G."/>
            <person name="Floudas D."/>
            <person name="Copeland A."/>
            <person name="Barry K.W."/>
            <person name="Cichocki N."/>
            <person name="Veneault-Fourrey C."/>
            <person name="LaButti K."/>
            <person name="Lindquist E.A."/>
            <person name="Lipzen A."/>
            <person name="Lundell T."/>
            <person name="Morin E."/>
            <person name="Murat C."/>
            <person name="Riley R."/>
            <person name="Ohm R."/>
            <person name="Sun H."/>
            <person name="Tunlid A."/>
            <person name="Henrissat B."/>
            <person name="Grigoriev I.V."/>
            <person name="Hibbett D.S."/>
            <person name="Martin F."/>
        </authorList>
    </citation>
    <scope>NUCLEOTIDE SEQUENCE [LARGE SCALE GENOMIC DNA]</scope>
    <source>
        <strain evidence="2 3">SS14</strain>
    </source>
</reference>
<evidence type="ECO:0000313" key="2">
    <source>
        <dbReference type="EMBL" id="KIJ40200.1"/>
    </source>
</evidence>
<dbReference type="Proteomes" id="UP000054279">
    <property type="component" value="Unassembled WGS sequence"/>
</dbReference>
<feature type="region of interest" description="Disordered" evidence="1">
    <location>
        <begin position="1"/>
        <end position="89"/>
    </location>
</feature>
<keyword evidence="3" id="KW-1185">Reference proteome</keyword>
<dbReference type="OrthoDB" id="3261081at2759"/>
<protein>
    <submittedName>
        <fullName evidence="2">Uncharacterized protein</fullName>
    </submittedName>
</protein>
<accession>A0A0C9VPT9</accession>
<organism evidence="2 3">
    <name type="scientific">Sphaerobolus stellatus (strain SS14)</name>
    <dbReference type="NCBI Taxonomy" id="990650"/>
    <lineage>
        <taxon>Eukaryota</taxon>
        <taxon>Fungi</taxon>
        <taxon>Dikarya</taxon>
        <taxon>Basidiomycota</taxon>
        <taxon>Agaricomycotina</taxon>
        <taxon>Agaricomycetes</taxon>
        <taxon>Phallomycetidae</taxon>
        <taxon>Geastrales</taxon>
        <taxon>Sphaerobolaceae</taxon>
        <taxon>Sphaerobolus</taxon>
    </lineage>
</organism>
<sequence length="230" mass="24853">MPKANISKEPTASKAASTLPSPPSPHISLPTLTRLIVWPIHKRRTSASSADGANKPITPPPSPPSLPSTPSKTPSSPSKTPSTPRSRVAKEQLLTCSSGAEAKTHDLIVDSNPECRNTAVIVYRDVSECRDGVDVQRLLRLSRAKVMQRVEKLGGNTIVHEKWSCLITKHPSKQTTAYRVSITYEGTPARSDLPDPGQPIALDQVKGIPGLMTVVSHQYRYEGPCTKLVA</sequence>
<feature type="compositionally biased region" description="Low complexity" evidence="1">
    <location>
        <begin position="68"/>
        <end position="84"/>
    </location>
</feature>
<feature type="compositionally biased region" description="Pro residues" evidence="1">
    <location>
        <begin position="57"/>
        <end position="67"/>
    </location>
</feature>
<gene>
    <name evidence="2" type="ORF">M422DRAFT_174167</name>
</gene>
<proteinExistence type="predicted"/>
<evidence type="ECO:0000256" key="1">
    <source>
        <dbReference type="SAM" id="MobiDB-lite"/>
    </source>
</evidence>
<dbReference type="HOGENOM" id="CLU_1205424_0_0_1"/>
<evidence type="ECO:0000313" key="3">
    <source>
        <dbReference type="Proteomes" id="UP000054279"/>
    </source>
</evidence>
<dbReference type="AlphaFoldDB" id="A0A0C9VPT9"/>